<sequence length="132" mass="14785">MPEAQPCSSSQPPTCSCSTSGSSAPLPSRQDDVVVEVHTLAKCFFNWFTLEPWHTATQKKQQFVRADLKACVNIMMGTGGRDALWMLAEDLDKKANYKLKSIDGKSTSKTAGSLRKRRRKLRLEHQPEFKAL</sequence>
<evidence type="ECO:0000313" key="3">
    <source>
        <dbReference type="Proteomes" id="UP000704712"/>
    </source>
</evidence>
<proteinExistence type="predicted"/>
<dbReference type="Proteomes" id="UP000704712">
    <property type="component" value="Unassembled WGS sequence"/>
</dbReference>
<name>A0A8S9TQI4_PHYIN</name>
<feature type="region of interest" description="Disordered" evidence="1">
    <location>
        <begin position="1"/>
        <end position="29"/>
    </location>
</feature>
<protein>
    <submittedName>
        <fullName evidence="2">Uncharacterized protein</fullName>
    </submittedName>
</protein>
<evidence type="ECO:0000313" key="2">
    <source>
        <dbReference type="EMBL" id="KAF4131145.1"/>
    </source>
</evidence>
<dbReference type="AlphaFoldDB" id="A0A8S9TQI4"/>
<feature type="compositionally biased region" description="Low complexity" evidence="1">
    <location>
        <begin position="1"/>
        <end position="28"/>
    </location>
</feature>
<comment type="caution">
    <text evidence="2">The sequence shown here is derived from an EMBL/GenBank/DDBJ whole genome shotgun (WGS) entry which is preliminary data.</text>
</comment>
<gene>
    <name evidence="2" type="ORF">GN958_ATG19580</name>
</gene>
<evidence type="ECO:0000256" key="1">
    <source>
        <dbReference type="SAM" id="MobiDB-lite"/>
    </source>
</evidence>
<accession>A0A8S9TQI4</accession>
<organism evidence="2 3">
    <name type="scientific">Phytophthora infestans</name>
    <name type="common">Potato late blight agent</name>
    <name type="synonym">Botrytis infestans</name>
    <dbReference type="NCBI Taxonomy" id="4787"/>
    <lineage>
        <taxon>Eukaryota</taxon>
        <taxon>Sar</taxon>
        <taxon>Stramenopiles</taxon>
        <taxon>Oomycota</taxon>
        <taxon>Peronosporomycetes</taxon>
        <taxon>Peronosporales</taxon>
        <taxon>Peronosporaceae</taxon>
        <taxon>Phytophthora</taxon>
    </lineage>
</organism>
<reference evidence="2" key="1">
    <citation type="submission" date="2020-03" db="EMBL/GenBank/DDBJ databases">
        <title>Hybrid Assembly of Korean Phytophthora infestans isolates.</title>
        <authorList>
            <person name="Prokchorchik M."/>
            <person name="Lee Y."/>
            <person name="Seo J."/>
            <person name="Cho J.-H."/>
            <person name="Park Y.-E."/>
            <person name="Jang D.-C."/>
            <person name="Im J.-S."/>
            <person name="Choi J.-G."/>
            <person name="Park H.-J."/>
            <person name="Lee G.-B."/>
            <person name="Lee Y.-G."/>
            <person name="Hong S.-Y."/>
            <person name="Cho K."/>
            <person name="Sohn K.H."/>
        </authorList>
    </citation>
    <scope>NUCLEOTIDE SEQUENCE</scope>
    <source>
        <strain evidence="2">KR_2_A2</strain>
    </source>
</reference>
<dbReference type="EMBL" id="JAACNO010002745">
    <property type="protein sequence ID" value="KAF4131145.1"/>
    <property type="molecule type" value="Genomic_DNA"/>
</dbReference>